<reference evidence="1" key="1">
    <citation type="submission" date="2022-04" db="EMBL/GenBank/DDBJ databases">
        <title>Genome of the entomopathogenic fungus Entomophthora muscae.</title>
        <authorList>
            <person name="Elya C."/>
            <person name="Lovett B.R."/>
            <person name="Lee E."/>
            <person name="Macias A.M."/>
            <person name="Hajek A.E."/>
            <person name="De Bivort B.L."/>
            <person name="Kasson M.T."/>
            <person name="De Fine Licht H.H."/>
            <person name="Stajich J.E."/>
        </authorList>
    </citation>
    <scope>NUCLEOTIDE SEQUENCE</scope>
    <source>
        <strain evidence="1">Berkeley</strain>
    </source>
</reference>
<comment type="caution">
    <text evidence="1">The sequence shown here is derived from an EMBL/GenBank/DDBJ whole genome shotgun (WGS) entry which is preliminary data.</text>
</comment>
<gene>
    <name evidence="1" type="ORF">DSO57_1009493</name>
</gene>
<evidence type="ECO:0000313" key="1">
    <source>
        <dbReference type="EMBL" id="KAJ9085916.1"/>
    </source>
</evidence>
<protein>
    <submittedName>
        <fullName evidence="1">Uncharacterized protein</fullName>
    </submittedName>
</protein>
<keyword evidence="2" id="KW-1185">Reference proteome</keyword>
<dbReference type="EMBL" id="QTSX02000740">
    <property type="protein sequence ID" value="KAJ9085916.1"/>
    <property type="molecule type" value="Genomic_DNA"/>
</dbReference>
<proteinExistence type="predicted"/>
<accession>A0ACC2UHD5</accession>
<organism evidence="1 2">
    <name type="scientific">Entomophthora muscae</name>
    <dbReference type="NCBI Taxonomy" id="34485"/>
    <lineage>
        <taxon>Eukaryota</taxon>
        <taxon>Fungi</taxon>
        <taxon>Fungi incertae sedis</taxon>
        <taxon>Zoopagomycota</taxon>
        <taxon>Entomophthoromycotina</taxon>
        <taxon>Entomophthoromycetes</taxon>
        <taxon>Entomophthorales</taxon>
        <taxon>Entomophthoraceae</taxon>
        <taxon>Entomophthora</taxon>
    </lineage>
</organism>
<sequence length="498" mass="55232">MESTTPLLTSRELASFDTERSVNSELDREISRHLEAFPRSIFPLALSRVVERLCYALLFMSVAHLQGSPAFPSSEFTTGLDTCLAGTLFLVAAFAGATVADSFLGKFTTILLFSISYMLGIILLITFSAQPMPSNTLFTPVLLLIIGTGGIAPCTPAFNGDQFIPFQSHLMDKSFSMLYGAGVLGMILAQLSWNSPTSHIGTGLVCLILSLAILGLGQYRAVVPQRRLLAWKIISLVSLATFRRIREARQEHKIQHWLTFGLRPFSQEFIGETRLLLKVFGCTLPTCLYWMLYAHVTSECFKTNSYSLCLYITLGLVPILAFCVYPLLEQNRMHTPIMSRIIWGYFILVATSLITAATPFMPNNLQAASTVIQVSLLSLSQAIVVPSLDLLAYSQTGRQLKTHSATILIFTATLGKMLAISLNRHVPAPLSSHLAWIYPILATVGLSIQLYITKHIYISLEDELIQEEIQKLVMRSHPDWSLDSDPITSPTRIIPTMY</sequence>
<name>A0ACC2UHD5_9FUNG</name>
<evidence type="ECO:0000313" key="2">
    <source>
        <dbReference type="Proteomes" id="UP001165960"/>
    </source>
</evidence>
<dbReference type="Proteomes" id="UP001165960">
    <property type="component" value="Unassembled WGS sequence"/>
</dbReference>